<dbReference type="InterPro" id="IPR055414">
    <property type="entry name" value="LRR_R13L4/SHOC2-like"/>
</dbReference>
<evidence type="ECO:0000313" key="3">
    <source>
        <dbReference type="EMBL" id="KCW86279.1"/>
    </source>
</evidence>
<dbReference type="Pfam" id="PF23598">
    <property type="entry name" value="LRR_14"/>
    <property type="match status" value="1"/>
</dbReference>
<dbReference type="InterPro" id="IPR035897">
    <property type="entry name" value="Toll_tir_struct_dom_sf"/>
</dbReference>
<evidence type="ECO:0000259" key="2">
    <source>
        <dbReference type="PROSITE" id="PS50104"/>
    </source>
</evidence>
<dbReference type="InParanoid" id="A0A059D716"/>
<dbReference type="STRING" id="71139.A0A059D716"/>
<sequence length="664" mass="75621">MAELYIHMFPRVVSLTETEISCFAAAKEKKLPRLLNKYPVTEKLKVLDLMGCTKLTRTPDFSNFTSLECLILARCPNLITIDRSIGKLKYLKTLNIKGCSSLGELPKEVGSLHSLTEIIMPQNFQSLKLPERFGELKSLSSFILDYHPGVSQLPKSIGGLVKLTRLSLRGCEGIKELSPSIGELQVLIELDVSRSGIIMLPDSIGKLKKLKLMRIAFTAITKFPRTIGRVEMLEELVANKCWDLTEENMEEIGKLSHLRKLILSYTHVCRFPEVISHLSHLQTLELGSIKLQQVTALPSSLTSLEVQAIDFSIIPNLSSLVNLHHLELYRLSTFLKKEPYSTWRNDPEYMEEAWRKKQPIHQLPSHLSTLKLKGISPLPHFSNLEGLSVLRVSEFPMQCLPVSQGLIHLTALKVSRCESLEEIPGLSLLQSLQRLVLNSLDKLVEIPGLSELKSLQYLRLSRCRLIEGLPNLSKLDKLQHLELEGCPSLRAIVGVKGLESWTLDSRGRTVLERLLDVSRANWLCHRLPMYDVFLSFRGPDTRYSLIRFLHDSLSRSRISFFRDDDELSPGEGIGEEIQQALDDSYIYMLVLSKNYASSQWCLRELARIVKCTSESNGERIILPILYNVDVDDVKLKSKLYQSALDEHRKWFDDHEVEEWEEALK</sequence>
<dbReference type="GO" id="GO:0007165">
    <property type="term" value="P:signal transduction"/>
    <property type="evidence" value="ECO:0007669"/>
    <property type="project" value="InterPro"/>
</dbReference>
<dbReference type="EMBL" id="KK198754">
    <property type="protein sequence ID" value="KCW86279.1"/>
    <property type="molecule type" value="Genomic_DNA"/>
</dbReference>
<accession>A0A059D716</accession>
<dbReference type="AlphaFoldDB" id="A0A059D716"/>
<dbReference type="SMART" id="SM00255">
    <property type="entry name" value="TIR"/>
    <property type="match status" value="1"/>
</dbReference>
<dbReference type="InterPro" id="IPR050715">
    <property type="entry name" value="LRR-SigEffector_domain"/>
</dbReference>
<dbReference type="SUPFAM" id="SSF52200">
    <property type="entry name" value="Toll/Interleukin receptor TIR domain"/>
    <property type="match status" value="1"/>
</dbReference>
<proteinExistence type="predicted"/>
<gene>
    <name evidence="3" type="ORF">EUGRSUZ_B02960</name>
</gene>
<dbReference type="Pfam" id="PF01582">
    <property type="entry name" value="TIR"/>
    <property type="match status" value="1"/>
</dbReference>
<evidence type="ECO:0000256" key="1">
    <source>
        <dbReference type="ARBA" id="ARBA00022737"/>
    </source>
</evidence>
<reference evidence="3" key="1">
    <citation type="submission" date="2013-07" db="EMBL/GenBank/DDBJ databases">
        <title>The genome of Eucalyptus grandis.</title>
        <authorList>
            <person name="Schmutz J."/>
            <person name="Hayes R."/>
            <person name="Myburg A."/>
            <person name="Tuskan G."/>
            <person name="Grattapaglia D."/>
            <person name="Rokhsar D.S."/>
        </authorList>
    </citation>
    <scope>NUCLEOTIDE SEQUENCE</scope>
    <source>
        <tissue evidence="3">Leaf extractions</tissue>
    </source>
</reference>
<dbReference type="InterPro" id="IPR032675">
    <property type="entry name" value="LRR_dom_sf"/>
</dbReference>
<dbReference type="Gene3D" id="3.40.50.10140">
    <property type="entry name" value="Toll/interleukin-1 receptor homology (TIR) domain"/>
    <property type="match status" value="1"/>
</dbReference>
<dbReference type="Gramene" id="KCW86279">
    <property type="protein sequence ID" value="KCW86279"/>
    <property type="gene ID" value="EUGRSUZ_B02960"/>
</dbReference>
<name>A0A059D716_EUCGR</name>
<keyword evidence="1" id="KW-0677">Repeat</keyword>
<feature type="non-terminal residue" evidence="3">
    <location>
        <position position="664"/>
    </location>
</feature>
<dbReference type="SUPFAM" id="SSF52058">
    <property type="entry name" value="L domain-like"/>
    <property type="match status" value="2"/>
</dbReference>
<dbReference type="PANTHER" id="PTHR45752">
    <property type="entry name" value="LEUCINE-RICH REPEAT-CONTAINING"/>
    <property type="match status" value="1"/>
</dbReference>
<dbReference type="PROSITE" id="PS50104">
    <property type="entry name" value="TIR"/>
    <property type="match status" value="1"/>
</dbReference>
<organism evidence="3">
    <name type="scientific">Eucalyptus grandis</name>
    <name type="common">Flooded gum</name>
    <dbReference type="NCBI Taxonomy" id="71139"/>
    <lineage>
        <taxon>Eukaryota</taxon>
        <taxon>Viridiplantae</taxon>
        <taxon>Streptophyta</taxon>
        <taxon>Embryophyta</taxon>
        <taxon>Tracheophyta</taxon>
        <taxon>Spermatophyta</taxon>
        <taxon>Magnoliopsida</taxon>
        <taxon>eudicotyledons</taxon>
        <taxon>Gunneridae</taxon>
        <taxon>Pentapetalae</taxon>
        <taxon>rosids</taxon>
        <taxon>malvids</taxon>
        <taxon>Myrtales</taxon>
        <taxon>Myrtaceae</taxon>
        <taxon>Myrtoideae</taxon>
        <taxon>Eucalypteae</taxon>
        <taxon>Eucalyptus</taxon>
    </lineage>
</organism>
<dbReference type="Gene3D" id="3.80.10.10">
    <property type="entry name" value="Ribonuclease Inhibitor"/>
    <property type="match status" value="3"/>
</dbReference>
<dbReference type="PANTHER" id="PTHR45752:SF195">
    <property type="entry name" value="LEUCINE-RICH REPEAT (LRR) FAMILY PROTEIN-RELATED"/>
    <property type="match status" value="1"/>
</dbReference>
<protein>
    <recommendedName>
        <fullName evidence="2">TIR domain-containing protein</fullName>
    </recommendedName>
</protein>
<dbReference type="InterPro" id="IPR000157">
    <property type="entry name" value="TIR_dom"/>
</dbReference>
<feature type="domain" description="TIR" evidence="2">
    <location>
        <begin position="528"/>
        <end position="664"/>
    </location>
</feature>